<dbReference type="AlphaFoldDB" id="U1L8W3"/>
<evidence type="ECO:0000313" key="1">
    <source>
        <dbReference type="EMBL" id="ERG63388.1"/>
    </source>
</evidence>
<sequence length="49" mass="5316">MEWLMIVFLVLIFAIATAFLLAIDAVSAVLARLVVSVAGRVRRGRSSVL</sequence>
<comment type="caution">
    <text evidence="1">The sequence shown here is derived from an EMBL/GenBank/DDBJ whole genome shotgun (WGS) entry which is preliminary data.</text>
</comment>
<dbReference type="RefSeq" id="WP_021011367.1">
    <property type="nucleotide sequence ID" value="NZ_ASHR01000032.1"/>
</dbReference>
<reference evidence="1 2" key="1">
    <citation type="journal article" date="2013" name="Genome Announc.">
        <title>First draft genome sequence from a member of the genus agrococcus, isolated from modern microbialites.</title>
        <authorList>
            <person name="White R.A.III."/>
            <person name="Grassa C.J."/>
            <person name="Suttle C.A."/>
        </authorList>
    </citation>
    <scope>NUCLEOTIDE SEQUENCE [LARGE SCALE GENOMIC DNA]</scope>
    <source>
        <strain evidence="1 2">RW1</strain>
    </source>
</reference>
<evidence type="ECO:0000313" key="2">
    <source>
        <dbReference type="Proteomes" id="UP000016462"/>
    </source>
</evidence>
<dbReference type="Proteomes" id="UP000016462">
    <property type="component" value="Unassembled WGS sequence"/>
</dbReference>
<proteinExistence type="predicted"/>
<dbReference type="EMBL" id="ASHR01000032">
    <property type="protein sequence ID" value="ERG63388.1"/>
    <property type="molecule type" value="Genomic_DNA"/>
</dbReference>
<gene>
    <name evidence="1" type="ORF">L332_02840</name>
</gene>
<keyword evidence="2" id="KW-1185">Reference proteome</keyword>
<accession>U1L8W3</accession>
<protein>
    <submittedName>
        <fullName evidence="1">Uncharacterized protein</fullName>
    </submittedName>
</protein>
<organism evidence="1 2">
    <name type="scientific">Agrococcus pavilionensis RW1</name>
    <dbReference type="NCBI Taxonomy" id="1330458"/>
    <lineage>
        <taxon>Bacteria</taxon>
        <taxon>Bacillati</taxon>
        <taxon>Actinomycetota</taxon>
        <taxon>Actinomycetes</taxon>
        <taxon>Micrococcales</taxon>
        <taxon>Microbacteriaceae</taxon>
        <taxon>Agrococcus</taxon>
    </lineage>
</organism>
<name>U1L8W3_9MICO</name>